<dbReference type="PIRSF" id="PIRSF036946">
    <property type="entry name" value="Arg_N-mtase"/>
    <property type="match status" value="1"/>
</dbReference>
<dbReference type="FunFam" id="3.40.50.150:FF:000071">
    <property type="entry name" value="Protein arginine N-methyltransferase 7"/>
    <property type="match status" value="1"/>
</dbReference>
<dbReference type="Pfam" id="PF22528">
    <property type="entry name" value="PRMT_C"/>
    <property type="match status" value="1"/>
</dbReference>
<evidence type="ECO:0000256" key="6">
    <source>
        <dbReference type="PROSITE-ProRule" id="PRU01015"/>
    </source>
</evidence>
<dbReference type="AlphaFoldDB" id="A0A1W0WTS3"/>
<dbReference type="Proteomes" id="UP000192578">
    <property type="component" value="Unassembled WGS sequence"/>
</dbReference>
<dbReference type="PROSITE" id="PS51678">
    <property type="entry name" value="SAM_MT_PRMT"/>
    <property type="match status" value="1"/>
</dbReference>
<sequence length="729" mass="81515">MSKFVTRLNMVSGKMEWGLLDEDYDYWQEIARSRYGDMLHDEDRNEKYSRGLKKAIDAVHARGEKANVLDIGTGTGLLAMLAVRHGADKVTACEAFQPVAQAAKLIIADNGMEDRIKLVGKRSTALTVSANGAGDLDERCNILVSEVFDTELIGEGALGVFIHAHEHLLTQDVITVPYAATVYIQVIQSDFLAQHNHLADNIGLNVPVEWRDCPGSASVHDLQLSQLYPRQDFRRLSEILPLFDFCFSKREGLKFQDARTLQVTPRKAGRCDAVFMWWDLKMDPESDIILTCAPTWAQNSDPQVEAAAVGPQGDAPATVVVPSRPPWRDHWMQAVYHLTPQLKIHPGNPFFVHAVHDEYSLSFGVSHSATTNTDHLKHLVCTCYAHIVMNRSRMAMLSNVARVKFWARTLQKMASPNLNLLYIGAPSNIPLLAAKQSWKNVFVIENDHLAAQILRTWLKATDGETRVTVIEKLTDLVSDIDFDSQKIDVIVSEPYFTCALLPWQHMLILLSYVEHLRPHLSPNFKMVPWEARIKGCLMEFDDLWKIRAPVGTVEGVTLDKFDELMESAMAKADSSIEPQPLWEYPGRILSDVFTVHIFDLDRPLVKDFLSVSGTVEAVTGGKYNGIAFWVEYSFPLDGTDMVWTTGLDGLPQAGEYVRWNPYHRQGVYLARHGSDIARGEKLSYECLIDYESGEMSGKFTLLSGGDGQPTPPSETTKPPASASASDTLQ</sequence>
<evidence type="ECO:0000256" key="2">
    <source>
        <dbReference type="ARBA" id="ARBA00022679"/>
    </source>
</evidence>
<comment type="similarity">
    <text evidence="5">Belongs to the class I-like SAM-binding methyltransferase superfamily. Protein arginine N-methyltransferase family. PRMT7 subfamily.</text>
</comment>
<feature type="compositionally biased region" description="Polar residues" evidence="7">
    <location>
        <begin position="713"/>
        <end position="729"/>
    </location>
</feature>
<dbReference type="OrthoDB" id="412876at2759"/>
<evidence type="ECO:0000256" key="3">
    <source>
        <dbReference type="ARBA" id="ARBA00022691"/>
    </source>
</evidence>
<dbReference type="EMBL" id="MTYJ01000048">
    <property type="protein sequence ID" value="OQV18595.1"/>
    <property type="molecule type" value="Genomic_DNA"/>
</dbReference>
<dbReference type="InterPro" id="IPR014644">
    <property type="entry name" value="MeTrfase_PRMT7"/>
</dbReference>
<dbReference type="GO" id="GO:0032259">
    <property type="term" value="P:methylation"/>
    <property type="evidence" value="ECO:0007669"/>
    <property type="project" value="UniProtKB-KW"/>
</dbReference>
<feature type="domain" description="Protein arginine N-methyltransferase" evidence="8">
    <location>
        <begin position="218"/>
        <end position="348"/>
    </location>
</feature>
<comment type="caution">
    <text evidence="9">The sequence shown here is derived from an EMBL/GenBank/DDBJ whole genome shotgun (WGS) entry which is preliminary data.</text>
</comment>
<dbReference type="GO" id="GO:0016274">
    <property type="term" value="F:protein-arginine N-methyltransferase activity"/>
    <property type="evidence" value="ECO:0007669"/>
    <property type="project" value="InterPro"/>
</dbReference>
<evidence type="ECO:0000313" key="10">
    <source>
        <dbReference type="Proteomes" id="UP000192578"/>
    </source>
</evidence>
<organism evidence="9 10">
    <name type="scientific">Hypsibius exemplaris</name>
    <name type="common">Freshwater tardigrade</name>
    <dbReference type="NCBI Taxonomy" id="2072580"/>
    <lineage>
        <taxon>Eukaryota</taxon>
        <taxon>Metazoa</taxon>
        <taxon>Ecdysozoa</taxon>
        <taxon>Tardigrada</taxon>
        <taxon>Eutardigrada</taxon>
        <taxon>Parachela</taxon>
        <taxon>Hypsibioidea</taxon>
        <taxon>Hypsibiidae</taxon>
        <taxon>Hypsibius</taxon>
    </lineage>
</organism>
<accession>A0A1W0WTS3</accession>
<protein>
    <recommendedName>
        <fullName evidence="5">Protein arginine N-methyltransferase</fullName>
        <ecNumber evidence="5">2.1.1.-</ecNumber>
    </recommendedName>
</protein>
<reference evidence="10" key="1">
    <citation type="submission" date="2017-01" db="EMBL/GenBank/DDBJ databases">
        <title>Comparative genomics of anhydrobiosis in the tardigrade Hypsibius dujardini.</title>
        <authorList>
            <person name="Yoshida Y."/>
            <person name="Koutsovoulos G."/>
            <person name="Laetsch D."/>
            <person name="Stevens L."/>
            <person name="Kumar S."/>
            <person name="Horikawa D."/>
            <person name="Ishino K."/>
            <person name="Komine S."/>
            <person name="Tomita M."/>
            <person name="Blaxter M."/>
            <person name="Arakawa K."/>
        </authorList>
    </citation>
    <scope>NUCLEOTIDE SEQUENCE [LARGE SCALE GENOMIC DNA]</scope>
    <source>
        <strain evidence="10">Z151</strain>
    </source>
</reference>
<keyword evidence="10" id="KW-1185">Reference proteome</keyword>
<evidence type="ECO:0000313" key="9">
    <source>
        <dbReference type="EMBL" id="OQV18595.1"/>
    </source>
</evidence>
<dbReference type="Pfam" id="PF06325">
    <property type="entry name" value="PrmA"/>
    <property type="match status" value="1"/>
</dbReference>
<dbReference type="EC" id="2.1.1.-" evidence="5"/>
<proteinExistence type="inferred from homology"/>
<evidence type="ECO:0000259" key="8">
    <source>
        <dbReference type="Pfam" id="PF22528"/>
    </source>
</evidence>
<dbReference type="PANTHER" id="PTHR11006">
    <property type="entry name" value="PROTEIN ARGININE N-METHYLTRANSFERASE"/>
    <property type="match status" value="1"/>
</dbReference>
<feature type="region of interest" description="Disordered" evidence="7">
    <location>
        <begin position="699"/>
        <end position="729"/>
    </location>
</feature>
<dbReference type="CDD" id="cd02440">
    <property type="entry name" value="AdoMet_MTases"/>
    <property type="match status" value="1"/>
</dbReference>
<dbReference type="PANTHER" id="PTHR11006:SF4">
    <property type="entry name" value="PROTEIN ARGININE N-METHYLTRANSFERASE 7"/>
    <property type="match status" value="1"/>
</dbReference>
<evidence type="ECO:0000256" key="7">
    <source>
        <dbReference type="SAM" id="MobiDB-lite"/>
    </source>
</evidence>
<evidence type="ECO:0000256" key="1">
    <source>
        <dbReference type="ARBA" id="ARBA00022603"/>
    </source>
</evidence>
<comment type="function">
    <text evidence="5">Arginine methyltransferase that can both catalyze the formation of omega-N monomethylarginine (MMA) and symmetrical dimethylarginine (sDMA).</text>
</comment>
<dbReference type="SUPFAM" id="SSF53335">
    <property type="entry name" value="S-adenosyl-L-methionine-dependent methyltransferases"/>
    <property type="match status" value="2"/>
</dbReference>
<evidence type="ECO:0000256" key="5">
    <source>
        <dbReference type="PIRNR" id="PIRNR036946"/>
    </source>
</evidence>
<name>A0A1W0WTS3_HYPEX</name>
<dbReference type="GO" id="GO:0042054">
    <property type="term" value="F:histone methyltransferase activity"/>
    <property type="evidence" value="ECO:0007669"/>
    <property type="project" value="TreeGrafter"/>
</dbReference>
<keyword evidence="4" id="KW-0677">Repeat</keyword>
<dbReference type="InterPro" id="IPR029063">
    <property type="entry name" value="SAM-dependent_MTases_sf"/>
</dbReference>
<dbReference type="Gene3D" id="2.70.160.11">
    <property type="entry name" value="Hnrnp arginine n-methyltransferase1"/>
    <property type="match status" value="2"/>
</dbReference>
<keyword evidence="2 6" id="KW-0808">Transferase</keyword>
<evidence type="ECO:0000256" key="4">
    <source>
        <dbReference type="ARBA" id="ARBA00022737"/>
    </source>
</evidence>
<gene>
    <name evidence="9" type="ORF">BV898_07420</name>
</gene>
<dbReference type="InterPro" id="IPR055135">
    <property type="entry name" value="PRMT_dom"/>
</dbReference>
<dbReference type="InterPro" id="IPR025799">
    <property type="entry name" value="Arg_MeTrfase"/>
</dbReference>
<keyword evidence="1 6" id="KW-0489">Methyltransferase</keyword>
<keyword evidence="3 6" id="KW-0949">S-adenosyl-L-methionine</keyword>
<dbReference type="Gene3D" id="3.40.50.150">
    <property type="entry name" value="Vaccinia Virus protein VP39"/>
    <property type="match status" value="2"/>
</dbReference>